<dbReference type="AlphaFoldDB" id="A0A9W8CIC3"/>
<organism evidence="3 4">
    <name type="scientific">Coemansia asiatica</name>
    <dbReference type="NCBI Taxonomy" id="1052880"/>
    <lineage>
        <taxon>Eukaryota</taxon>
        <taxon>Fungi</taxon>
        <taxon>Fungi incertae sedis</taxon>
        <taxon>Zoopagomycota</taxon>
        <taxon>Kickxellomycotina</taxon>
        <taxon>Kickxellomycetes</taxon>
        <taxon>Kickxellales</taxon>
        <taxon>Kickxellaceae</taxon>
        <taxon>Coemansia</taxon>
    </lineage>
</organism>
<reference evidence="3" key="1">
    <citation type="submission" date="2022-07" db="EMBL/GenBank/DDBJ databases">
        <title>Phylogenomic reconstructions and comparative analyses of Kickxellomycotina fungi.</title>
        <authorList>
            <person name="Reynolds N.K."/>
            <person name="Stajich J.E."/>
            <person name="Barry K."/>
            <person name="Grigoriev I.V."/>
            <person name="Crous P."/>
            <person name="Smith M.E."/>
        </authorList>
    </citation>
    <scope>NUCLEOTIDE SEQUENCE</scope>
    <source>
        <strain evidence="3">NBRC 105413</strain>
    </source>
</reference>
<feature type="compositionally biased region" description="Low complexity" evidence="1">
    <location>
        <begin position="181"/>
        <end position="190"/>
    </location>
</feature>
<keyword evidence="4" id="KW-1185">Reference proteome</keyword>
<protein>
    <submittedName>
        <fullName evidence="3">Uncharacterized protein</fullName>
    </submittedName>
</protein>
<evidence type="ECO:0000313" key="3">
    <source>
        <dbReference type="EMBL" id="KAJ1643047.1"/>
    </source>
</evidence>
<proteinExistence type="predicted"/>
<gene>
    <name evidence="3" type="ORF">LPJ64_005139</name>
</gene>
<evidence type="ECO:0000313" key="4">
    <source>
        <dbReference type="Proteomes" id="UP001145021"/>
    </source>
</evidence>
<comment type="caution">
    <text evidence="3">The sequence shown here is derived from an EMBL/GenBank/DDBJ whole genome shotgun (WGS) entry which is preliminary data.</text>
</comment>
<evidence type="ECO:0000256" key="2">
    <source>
        <dbReference type="SAM" id="SignalP"/>
    </source>
</evidence>
<sequence>MKPQLCLTTLVALLGSRLCSADIVLSVASAENMDEYLAVLSNAWPSLYPKLDGQLQVARKQVPAEYNYLMQLLSVTGVPTEYDEGWARAFIGNAQNIGPTTIFAESIPEAENDPVAQPTQLVSTEDGIVATVEATVARPTIVVAINGNAVRNAHHAEDSESATQSSSDDSEFGIMKPGNGSSEDSSTTSGAVSSWSMAQVANSVAIASIASLAVAAFF</sequence>
<feature type="signal peptide" evidence="2">
    <location>
        <begin position="1"/>
        <end position="21"/>
    </location>
</feature>
<dbReference type="Proteomes" id="UP001145021">
    <property type="component" value="Unassembled WGS sequence"/>
</dbReference>
<feature type="region of interest" description="Disordered" evidence="1">
    <location>
        <begin position="153"/>
        <end position="190"/>
    </location>
</feature>
<name>A0A9W8CIC3_9FUNG</name>
<evidence type="ECO:0000256" key="1">
    <source>
        <dbReference type="SAM" id="MobiDB-lite"/>
    </source>
</evidence>
<keyword evidence="2" id="KW-0732">Signal</keyword>
<feature type="chain" id="PRO_5040911316" evidence="2">
    <location>
        <begin position="22"/>
        <end position="218"/>
    </location>
</feature>
<accession>A0A9W8CIC3</accession>
<dbReference type="EMBL" id="JANBOH010000302">
    <property type="protein sequence ID" value="KAJ1643047.1"/>
    <property type="molecule type" value="Genomic_DNA"/>
</dbReference>